<keyword evidence="4" id="KW-1185">Reference proteome</keyword>
<evidence type="ECO:0000256" key="1">
    <source>
        <dbReference type="SAM" id="Phobius"/>
    </source>
</evidence>
<name>A0ABV1I7V6_9FIRM</name>
<evidence type="ECO:0000313" key="4">
    <source>
        <dbReference type="Proteomes" id="UP001494672"/>
    </source>
</evidence>
<keyword evidence="1" id="KW-0812">Transmembrane</keyword>
<reference evidence="3 4" key="1">
    <citation type="submission" date="2024-04" db="EMBL/GenBank/DDBJ databases">
        <title>Human intestinal bacterial collection.</title>
        <authorList>
            <person name="Pauvert C."/>
            <person name="Hitch T.C.A."/>
            <person name="Clavel T."/>
        </authorList>
    </citation>
    <scope>NUCLEOTIDE SEQUENCE [LARGE SCALE GENOMIC DNA]</scope>
    <source>
        <strain evidence="3 4">CLA-AA-H181</strain>
    </source>
</reference>
<evidence type="ECO:0000259" key="2">
    <source>
        <dbReference type="Pfam" id="PF02517"/>
    </source>
</evidence>
<dbReference type="GO" id="GO:0008233">
    <property type="term" value="F:peptidase activity"/>
    <property type="evidence" value="ECO:0007669"/>
    <property type="project" value="UniProtKB-KW"/>
</dbReference>
<protein>
    <submittedName>
        <fullName evidence="3">CPBP family glutamic-type intramembrane protease</fullName>
        <ecNumber evidence="3">3.4.-.-</ecNumber>
    </submittedName>
</protein>
<dbReference type="GO" id="GO:0006508">
    <property type="term" value="P:proteolysis"/>
    <property type="evidence" value="ECO:0007669"/>
    <property type="project" value="UniProtKB-KW"/>
</dbReference>
<feature type="domain" description="CAAX prenyl protease 2/Lysostaphin resistance protein A-like" evidence="2">
    <location>
        <begin position="26"/>
        <end position="68"/>
    </location>
</feature>
<dbReference type="InterPro" id="IPR003675">
    <property type="entry name" value="Rce1/LyrA-like_dom"/>
</dbReference>
<dbReference type="EMBL" id="JBBNGJ010000003">
    <property type="protein sequence ID" value="MEQ2592311.1"/>
    <property type="molecule type" value="Genomic_DNA"/>
</dbReference>
<accession>A0ABV1I7V6</accession>
<keyword evidence="3" id="KW-0645">Protease</keyword>
<dbReference type="RefSeq" id="WP_117875520.1">
    <property type="nucleotide sequence ID" value="NZ_JBBNGJ010000003.1"/>
</dbReference>
<evidence type="ECO:0000313" key="3">
    <source>
        <dbReference type="EMBL" id="MEQ2592311.1"/>
    </source>
</evidence>
<dbReference type="Pfam" id="PF02517">
    <property type="entry name" value="Rce1-like"/>
    <property type="match status" value="1"/>
</dbReference>
<organism evidence="3 4">
    <name type="scientific">Coprococcus aceti</name>
    <dbReference type="NCBI Taxonomy" id="2981786"/>
    <lineage>
        <taxon>Bacteria</taxon>
        <taxon>Bacillati</taxon>
        <taxon>Bacillota</taxon>
        <taxon>Clostridia</taxon>
        <taxon>Lachnospirales</taxon>
        <taxon>Lachnospiraceae</taxon>
        <taxon>Coprococcus</taxon>
    </lineage>
</organism>
<keyword evidence="1" id="KW-0472">Membrane</keyword>
<comment type="caution">
    <text evidence="3">The sequence shown here is derived from an EMBL/GenBank/DDBJ whole genome shotgun (WGS) entry which is preliminary data.</text>
</comment>
<keyword evidence="3" id="KW-0378">Hydrolase</keyword>
<keyword evidence="1" id="KW-1133">Transmembrane helix</keyword>
<proteinExistence type="predicted"/>
<gene>
    <name evidence="3" type="ORF">AAAU18_05215</name>
</gene>
<dbReference type="EC" id="3.4.-.-" evidence="3"/>
<sequence length="71" mass="7765">MLLNAFASVLSSSQSSGMEDTTVYPFWLSLICFAIVPAIIEEYIFRGVILGAYLKVEMMAAVLNSSLLQSI</sequence>
<feature type="transmembrane region" description="Helical" evidence="1">
    <location>
        <begin position="25"/>
        <end position="45"/>
    </location>
</feature>
<dbReference type="Proteomes" id="UP001494672">
    <property type="component" value="Unassembled WGS sequence"/>
</dbReference>